<dbReference type="RefSeq" id="WP_255353422.1">
    <property type="nucleotide sequence ID" value="NZ_JACIEQ010000002.1"/>
</dbReference>
<accession>A0A840CGM2</accession>
<sequence length="483" mass="51456">MACLLAGAADRAFGLPLSHSPRPELRPAGPVASGADALIEAARLGGKIGFVVADARTGAVLEARNPILRLPPASTAKAVTTLYALAKLPPDYRFQTRVLATGPVRGGRVEGDLVLAGTGDPVLDTDTLAGLAAGLKAAGVREVAGKFRYFAGALPHLKVIDPEQPDHVSYNPAVSGLNLNFNRVLFEWHRASAGWDVTMDARSNSYRPRVGMSRMRVVNRQSPIYTYDDRAGTDDWTVASAVLGNGGSRWLPVRKPALYAAEVFQTLARSHGIVLPAPVAAPALPQGAVIVAHDSPVLRELLTDMLKYSTNMTAEVIGMTATYAGGGHPVSLSGSAAAMNDWLGETLGIRRARFVDHSGLGSGSRIAAADMVKLLVAAGADGPLRPLMKPVWLRDAKGRPVKDHPVRIRAKTGTLNFASALTGYVTTADGRELAFATFMADEERRAKLDRASRERPKGGRSWATRARTLQLKLIERWATLYGA</sequence>
<keyword evidence="3" id="KW-0645">Protease</keyword>
<dbReference type="InterPro" id="IPR012338">
    <property type="entry name" value="Beta-lactam/transpept-like"/>
</dbReference>
<evidence type="ECO:0000256" key="1">
    <source>
        <dbReference type="ARBA" id="ARBA00006096"/>
    </source>
</evidence>
<dbReference type="GO" id="GO:0009002">
    <property type="term" value="F:serine-type D-Ala-D-Ala carboxypeptidase activity"/>
    <property type="evidence" value="ECO:0007669"/>
    <property type="project" value="UniProtKB-EC"/>
</dbReference>
<reference evidence="3" key="1">
    <citation type="submission" date="2020-08" db="EMBL/GenBank/DDBJ databases">
        <title>Genomic Encyclopedia of Type Strains, Phase IV (KMG-IV): sequencing the most valuable type-strain genomes for metagenomic binning, comparative biology and taxonomic classification.</title>
        <authorList>
            <person name="Goeker M."/>
        </authorList>
    </citation>
    <scope>NUCLEOTIDE SEQUENCE [LARGE SCALE GENOMIC DNA]</scope>
    <source>
        <strain evidence="3">DSM 105040</strain>
    </source>
</reference>
<dbReference type="Gene3D" id="3.50.80.20">
    <property type="entry name" value="D-Ala-D-Ala carboxypeptidase C, peptidase S13"/>
    <property type="match status" value="1"/>
</dbReference>
<dbReference type="AlphaFoldDB" id="A0A840CGM2"/>
<keyword evidence="3" id="KW-0121">Carboxypeptidase</keyword>
<dbReference type="EC" id="3.4.21.-" evidence="3"/>
<name>A0A840CGM2_9RHOB</name>
<dbReference type="Pfam" id="PF02113">
    <property type="entry name" value="Peptidase_S13"/>
    <property type="match status" value="1"/>
</dbReference>
<evidence type="ECO:0000313" key="3">
    <source>
        <dbReference type="EMBL" id="MBB4022419.1"/>
    </source>
</evidence>
<dbReference type="GO" id="GO:0000270">
    <property type="term" value="P:peptidoglycan metabolic process"/>
    <property type="evidence" value="ECO:0007669"/>
    <property type="project" value="TreeGrafter"/>
</dbReference>
<protein>
    <submittedName>
        <fullName evidence="3">D-alanyl-D-alanine carboxypeptidase/D-alanyl-D-alanine-endopeptidase (Penicillin-binding protein 4)</fullName>
        <ecNumber evidence="3">3.4.16.4</ecNumber>
        <ecNumber evidence="3">3.4.21.-</ecNumber>
    </submittedName>
</protein>
<organism evidence="3 4">
    <name type="scientific">Actibacterium naphthalenivorans</name>
    <dbReference type="NCBI Taxonomy" id="1614693"/>
    <lineage>
        <taxon>Bacteria</taxon>
        <taxon>Pseudomonadati</taxon>
        <taxon>Pseudomonadota</taxon>
        <taxon>Alphaproteobacteria</taxon>
        <taxon>Rhodobacterales</taxon>
        <taxon>Roseobacteraceae</taxon>
        <taxon>Actibacterium</taxon>
    </lineage>
</organism>
<dbReference type="EMBL" id="JACIEQ010000002">
    <property type="protein sequence ID" value="MBB4022419.1"/>
    <property type="molecule type" value="Genomic_DNA"/>
</dbReference>
<dbReference type="Proteomes" id="UP000585681">
    <property type="component" value="Unassembled WGS sequence"/>
</dbReference>
<keyword evidence="2 3" id="KW-0378">Hydrolase</keyword>
<dbReference type="NCBIfam" id="TIGR00666">
    <property type="entry name" value="PBP4"/>
    <property type="match status" value="1"/>
</dbReference>
<keyword evidence="4" id="KW-1185">Reference proteome</keyword>
<dbReference type="Gene3D" id="3.40.710.10">
    <property type="entry name" value="DD-peptidase/beta-lactamase superfamily"/>
    <property type="match status" value="2"/>
</dbReference>
<gene>
    <name evidence="3" type="ORF">GGR17_002228</name>
</gene>
<dbReference type="InterPro" id="IPR000667">
    <property type="entry name" value="Peptidase_S13"/>
</dbReference>
<comment type="caution">
    <text evidence="3">The sequence shown here is derived from an EMBL/GenBank/DDBJ whole genome shotgun (WGS) entry which is preliminary data.</text>
</comment>
<dbReference type="EC" id="3.4.16.4" evidence="3"/>
<evidence type="ECO:0000313" key="4">
    <source>
        <dbReference type="Proteomes" id="UP000585681"/>
    </source>
</evidence>
<dbReference type="PRINTS" id="PR00922">
    <property type="entry name" value="DADACBPTASE3"/>
</dbReference>
<dbReference type="PANTHER" id="PTHR30023">
    <property type="entry name" value="D-ALANYL-D-ALANINE CARBOXYPEPTIDASE"/>
    <property type="match status" value="1"/>
</dbReference>
<proteinExistence type="inferred from homology"/>
<dbReference type="PANTHER" id="PTHR30023:SF0">
    <property type="entry name" value="PENICILLIN-SENSITIVE CARBOXYPEPTIDASE A"/>
    <property type="match status" value="1"/>
</dbReference>
<comment type="similarity">
    <text evidence="1">Belongs to the peptidase S13 family.</text>
</comment>
<dbReference type="SUPFAM" id="SSF56601">
    <property type="entry name" value="beta-lactamase/transpeptidase-like"/>
    <property type="match status" value="1"/>
</dbReference>
<evidence type="ECO:0000256" key="2">
    <source>
        <dbReference type="ARBA" id="ARBA00022801"/>
    </source>
</evidence>
<dbReference type="GO" id="GO:0006508">
    <property type="term" value="P:proteolysis"/>
    <property type="evidence" value="ECO:0007669"/>
    <property type="project" value="InterPro"/>
</dbReference>